<reference evidence="1 2" key="1">
    <citation type="submission" date="2021-06" db="EMBL/GenBank/DDBJ databases">
        <title>Caerostris darwini draft genome.</title>
        <authorList>
            <person name="Kono N."/>
            <person name="Arakawa K."/>
        </authorList>
    </citation>
    <scope>NUCLEOTIDE SEQUENCE [LARGE SCALE GENOMIC DNA]</scope>
</reference>
<dbReference type="EMBL" id="BPLQ01012987">
    <property type="protein sequence ID" value="GIY69050.1"/>
    <property type="molecule type" value="Genomic_DNA"/>
</dbReference>
<keyword evidence="2" id="KW-1185">Reference proteome</keyword>
<name>A0AAV4VGI9_9ARAC</name>
<accession>A0AAV4VGI9</accession>
<evidence type="ECO:0008006" key="3">
    <source>
        <dbReference type="Google" id="ProtNLM"/>
    </source>
</evidence>
<evidence type="ECO:0000313" key="1">
    <source>
        <dbReference type="EMBL" id="GIY69050.1"/>
    </source>
</evidence>
<comment type="caution">
    <text evidence="1">The sequence shown here is derived from an EMBL/GenBank/DDBJ whole genome shotgun (WGS) entry which is preliminary data.</text>
</comment>
<sequence>MEIGSSCYTCQRTIYYSKLPKNPTLLKETKLMHVCATSYIVFTHERTMDSLGKKHKKGLPSKKQANFQFERGNRAIEAFRMHNPFEDFAQSSRIIESTIQDS</sequence>
<protein>
    <recommendedName>
        <fullName evidence="3">GIY-YIG homing endonuclease</fullName>
    </recommendedName>
</protein>
<gene>
    <name evidence="1" type="ORF">CDAR_209241</name>
</gene>
<dbReference type="AlphaFoldDB" id="A0AAV4VGI9"/>
<dbReference type="Proteomes" id="UP001054837">
    <property type="component" value="Unassembled WGS sequence"/>
</dbReference>
<proteinExistence type="predicted"/>
<evidence type="ECO:0000313" key="2">
    <source>
        <dbReference type="Proteomes" id="UP001054837"/>
    </source>
</evidence>
<organism evidence="1 2">
    <name type="scientific">Caerostris darwini</name>
    <dbReference type="NCBI Taxonomy" id="1538125"/>
    <lineage>
        <taxon>Eukaryota</taxon>
        <taxon>Metazoa</taxon>
        <taxon>Ecdysozoa</taxon>
        <taxon>Arthropoda</taxon>
        <taxon>Chelicerata</taxon>
        <taxon>Arachnida</taxon>
        <taxon>Araneae</taxon>
        <taxon>Araneomorphae</taxon>
        <taxon>Entelegynae</taxon>
        <taxon>Araneoidea</taxon>
        <taxon>Araneidae</taxon>
        <taxon>Caerostris</taxon>
    </lineage>
</organism>